<dbReference type="InterPro" id="IPR002347">
    <property type="entry name" value="SDR_fam"/>
</dbReference>
<evidence type="ECO:0000313" key="3">
    <source>
        <dbReference type="EMBL" id="SBW11568.1"/>
    </source>
</evidence>
<sequence>MTMLTPENRVLVTGASSGIGMAVALLCNQMGATVIASGRDMPRLQNLKNSCAHQEFLHIEPRDLQEDMDSLPQWVAGLRQKYGKLTALVCCAGYAAVMPLRAYDRNAAASLYDIHVHAPLLLARGFADKRNNMGQGSSIIFLSSAAALAKEAGLAAYGGAKAAIQAATISLSRELAPQGIRINAVAPAMVRTPMSEQYFAMLSPDARDQALAAYPLGIGTPEDVAQTIVFLLSDSGKWITGQTVVMDGGRY</sequence>
<protein>
    <recommendedName>
        <fullName evidence="4">Short-chain dehydrogenase/reductase SDR</fullName>
    </recommendedName>
</protein>
<dbReference type="GO" id="GO:0016491">
    <property type="term" value="F:oxidoreductase activity"/>
    <property type="evidence" value="ECO:0007669"/>
    <property type="project" value="UniProtKB-KW"/>
</dbReference>
<gene>
    <name evidence="3" type="ORF">KM92DES2_20116</name>
</gene>
<dbReference type="PANTHER" id="PTHR43477">
    <property type="entry name" value="DIHYDROANTICAPSIN 7-DEHYDROGENASE"/>
    <property type="match status" value="1"/>
</dbReference>
<dbReference type="Gene3D" id="3.40.50.720">
    <property type="entry name" value="NAD(P)-binding Rossmann-like Domain"/>
    <property type="match status" value="1"/>
</dbReference>
<evidence type="ECO:0000256" key="1">
    <source>
        <dbReference type="ARBA" id="ARBA00006484"/>
    </source>
</evidence>
<proteinExistence type="inferred from homology"/>
<dbReference type="PRINTS" id="PR00081">
    <property type="entry name" value="GDHRDH"/>
</dbReference>
<dbReference type="InterPro" id="IPR036291">
    <property type="entry name" value="NAD(P)-bd_dom_sf"/>
</dbReference>
<keyword evidence="2" id="KW-0560">Oxidoreductase</keyword>
<reference evidence="3" key="1">
    <citation type="submission" date="2016-04" db="EMBL/GenBank/DDBJ databases">
        <authorList>
            <person name="Evans L.H."/>
            <person name="Alamgir A."/>
            <person name="Owens N."/>
            <person name="Weber N.D."/>
            <person name="Virtaneva K."/>
            <person name="Barbian K."/>
            <person name="Babar A."/>
            <person name="Rosenke K."/>
        </authorList>
    </citation>
    <scope>NUCLEOTIDE SEQUENCE</scope>
    <source>
        <strain evidence="3">92-2</strain>
    </source>
</reference>
<dbReference type="Pfam" id="PF13561">
    <property type="entry name" value="adh_short_C2"/>
    <property type="match status" value="1"/>
</dbReference>
<evidence type="ECO:0008006" key="4">
    <source>
        <dbReference type="Google" id="ProtNLM"/>
    </source>
</evidence>
<comment type="similarity">
    <text evidence="1">Belongs to the short-chain dehydrogenases/reductases (SDR) family.</text>
</comment>
<organism evidence="3">
    <name type="scientific">uncultured Desulfovibrio sp</name>
    <dbReference type="NCBI Taxonomy" id="167968"/>
    <lineage>
        <taxon>Bacteria</taxon>
        <taxon>Pseudomonadati</taxon>
        <taxon>Thermodesulfobacteriota</taxon>
        <taxon>Desulfovibrionia</taxon>
        <taxon>Desulfovibrionales</taxon>
        <taxon>Desulfovibrionaceae</taxon>
        <taxon>Desulfovibrio</taxon>
        <taxon>environmental samples</taxon>
    </lineage>
</organism>
<dbReference type="SUPFAM" id="SSF51735">
    <property type="entry name" value="NAD(P)-binding Rossmann-fold domains"/>
    <property type="match status" value="1"/>
</dbReference>
<dbReference type="EMBL" id="FLUP01000002">
    <property type="protein sequence ID" value="SBW11568.1"/>
    <property type="molecule type" value="Genomic_DNA"/>
</dbReference>
<name>A0A212KIV5_9BACT</name>
<dbReference type="InterPro" id="IPR051122">
    <property type="entry name" value="SDR_DHRS6-like"/>
</dbReference>
<dbReference type="CDD" id="cd05233">
    <property type="entry name" value="SDR_c"/>
    <property type="match status" value="1"/>
</dbReference>
<evidence type="ECO:0000256" key="2">
    <source>
        <dbReference type="ARBA" id="ARBA00023002"/>
    </source>
</evidence>
<dbReference type="AlphaFoldDB" id="A0A212KIV5"/>
<accession>A0A212KIV5</accession>
<dbReference type="PANTHER" id="PTHR43477:SF1">
    <property type="entry name" value="DIHYDROANTICAPSIN 7-DEHYDROGENASE"/>
    <property type="match status" value="1"/>
</dbReference>
<dbReference type="RefSeq" id="WP_227119535.1">
    <property type="nucleotide sequence ID" value="NZ_CABUEN010000013.1"/>
</dbReference>